<dbReference type="GO" id="GO:0005634">
    <property type="term" value="C:nucleus"/>
    <property type="evidence" value="ECO:0007669"/>
    <property type="project" value="TreeGrafter"/>
</dbReference>
<feature type="domain" description="Gem-associated protein 5 second beta-propeller" evidence="3">
    <location>
        <begin position="400"/>
        <end position="629"/>
    </location>
</feature>
<accession>A0A8K0KFW2</accession>
<keyword evidence="1" id="KW-0853">WD repeat</keyword>
<dbReference type="GO" id="GO:0000387">
    <property type="term" value="P:spliceosomal snRNP assembly"/>
    <property type="evidence" value="ECO:0007669"/>
    <property type="project" value="TreeGrafter"/>
</dbReference>
<dbReference type="SUPFAM" id="SSF50978">
    <property type="entry name" value="WD40 repeat-like"/>
    <property type="match status" value="2"/>
</dbReference>
<dbReference type="OrthoDB" id="7326421at2759"/>
<sequence length="636" mass="70277">MEALTIPPSPSWYLSDNFCTGPNGQVIYGTRFDVIILNFDFNSPGNLHSPKLQTVDYAHKERITAVRCCPNVKGTFGNCFVSAGDDSLVKLWDFKTLTPINVNFAHGDDKKIISLDWSPIAQNEIVSADDTGGIVVWDIGKNITNKLNISNLLKMKKSMGIKVNVGKFSPSTIKCCPHERDLLAVGMKGGIVCLISTKDSGKVLHCLRGHDKDVSSLAWCPELGNILDEKDDHGKTLVFASVCKDRVINFWNALNGRFIRIIKLPTLYLGRNARLPSASPPLLSWPNKHTILSSSNFGEVLQCNLYNQRTSSGDALEEEVEIDTSKKSKSIWTLVHDVHPRGVFSIHTALYANEGKGTKNTVVWTTAQDRNLVAFSLEDEKVLVNMPTIGGFVYCIAPSPLDPSRVAVGLGDFSIRIWNTGNAKAIQMSSLWHKIKGKVMAVAWHPTQEMKLAYGTHEGRVGIQDLIPGHLPKDFILHHHHPVYALSWGPPCFKEGGVHKFPKFCLYSCGEGVILMYDPDEPEKEPQRINTLMKGGREENSAKKKGSGCTDIAWKPDYSLFAVGNSDGTVQLYSAPHLELVHTIFAHQKLLMCLAWHPMSTSSDVGLSPLQHCLATGSNDRTIHVFDLTSLMKSIP</sequence>
<dbReference type="InterPro" id="IPR001680">
    <property type="entry name" value="WD40_rpt"/>
</dbReference>
<evidence type="ECO:0000313" key="5">
    <source>
        <dbReference type="Proteomes" id="UP000792457"/>
    </source>
</evidence>
<dbReference type="InterPro" id="IPR036322">
    <property type="entry name" value="WD40_repeat_dom_sf"/>
</dbReference>
<evidence type="ECO:0000259" key="3">
    <source>
        <dbReference type="Pfam" id="PF23775"/>
    </source>
</evidence>
<feature type="repeat" description="WD" evidence="1">
    <location>
        <begin position="56"/>
        <end position="102"/>
    </location>
</feature>
<evidence type="ECO:0000256" key="1">
    <source>
        <dbReference type="PROSITE-ProRule" id="PRU00221"/>
    </source>
</evidence>
<protein>
    <submittedName>
        <fullName evidence="4">Uncharacterized protein</fullName>
    </submittedName>
</protein>
<dbReference type="InterPro" id="IPR056432">
    <property type="entry name" value="Beta-prop_GEMI5_1st"/>
</dbReference>
<dbReference type="Proteomes" id="UP000792457">
    <property type="component" value="Unassembled WGS sequence"/>
</dbReference>
<dbReference type="PANTHER" id="PTHR46362:SF1">
    <property type="entry name" value="GEM-ASSOCIATED PROTEIN 5"/>
    <property type="match status" value="1"/>
</dbReference>
<dbReference type="PROSITE" id="PS50082">
    <property type="entry name" value="WD_REPEATS_2"/>
    <property type="match status" value="1"/>
</dbReference>
<dbReference type="Gene3D" id="2.130.10.10">
    <property type="entry name" value="YVTN repeat-like/Quinoprotein amine dehydrogenase"/>
    <property type="match status" value="2"/>
</dbReference>
<keyword evidence="5" id="KW-1185">Reference proteome</keyword>
<dbReference type="InterPro" id="IPR056424">
    <property type="entry name" value="Beta-prop_GEMI5_2nd"/>
</dbReference>
<evidence type="ECO:0000259" key="2">
    <source>
        <dbReference type="Pfam" id="PF23770"/>
    </source>
</evidence>
<dbReference type="Pfam" id="PF23775">
    <property type="entry name" value="Beta-prop_RIG_2nd"/>
    <property type="match status" value="1"/>
</dbReference>
<dbReference type="SMART" id="SM00320">
    <property type="entry name" value="WD40"/>
    <property type="match status" value="8"/>
</dbReference>
<dbReference type="Pfam" id="PF23770">
    <property type="entry name" value="Beta-prop_RIG_1st"/>
    <property type="match status" value="1"/>
</dbReference>
<dbReference type="GO" id="GO:0032797">
    <property type="term" value="C:SMN complex"/>
    <property type="evidence" value="ECO:0007669"/>
    <property type="project" value="TreeGrafter"/>
</dbReference>
<organism evidence="4 5">
    <name type="scientific">Ladona fulva</name>
    <name type="common">Scarce chaser dragonfly</name>
    <name type="synonym">Libellula fulva</name>
    <dbReference type="NCBI Taxonomy" id="123851"/>
    <lineage>
        <taxon>Eukaryota</taxon>
        <taxon>Metazoa</taxon>
        <taxon>Ecdysozoa</taxon>
        <taxon>Arthropoda</taxon>
        <taxon>Hexapoda</taxon>
        <taxon>Insecta</taxon>
        <taxon>Pterygota</taxon>
        <taxon>Palaeoptera</taxon>
        <taxon>Odonata</taxon>
        <taxon>Epiprocta</taxon>
        <taxon>Anisoptera</taxon>
        <taxon>Libelluloidea</taxon>
        <taxon>Libellulidae</taxon>
        <taxon>Ladona</taxon>
    </lineage>
</organism>
<dbReference type="AlphaFoldDB" id="A0A8K0KFW2"/>
<feature type="domain" description="Gem-associated protein 5 first beta-propeller" evidence="2">
    <location>
        <begin position="76"/>
        <end position="220"/>
    </location>
</feature>
<dbReference type="EMBL" id="KZ308781">
    <property type="protein sequence ID" value="KAG8234130.1"/>
    <property type="molecule type" value="Genomic_DNA"/>
</dbReference>
<evidence type="ECO:0000313" key="4">
    <source>
        <dbReference type="EMBL" id="KAG8234130.1"/>
    </source>
</evidence>
<comment type="caution">
    <text evidence="4">The sequence shown here is derived from an EMBL/GenBank/DDBJ whole genome shotgun (WGS) entry which is preliminary data.</text>
</comment>
<proteinExistence type="predicted"/>
<dbReference type="GO" id="GO:0003730">
    <property type="term" value="F:mRNA 3'-UTR binding"/>
    <property type="evidence" value="ECO:0007669"/>
    <property type="project" value="TreeGrafter"/>
</dbReference>
<name>A0A8K0KFW2_LADFU</name>
<dbReference type="InterPro" id="IPR015943">
    <property type="entry name" value="WD40/YVTN_repeat-like_dom_sf"/>
</dbReference>
<dbReference type="InterPro" id="IPR052640">
    <property type="entry name" value="Gemin-5"/>
</dbReference>
<gene>
    <name evidence="4" type="ORF">J437_LFUL007496</name>
</gene>
<reference evidence="4" key="2">
    <citation type="submission" date="2017-10" db="EMBL/GenBank/DDBJ databases">
        <title>Ladona fulva Genome sequencing and assembly.</title>
        <authorList>
            <person name="Murali S."/>
            <person name="Richards S."/>
            <person name="Bandaranaike D."/>
            <person name="Bellair M."/>
            <person name="Blankenburg K."/>
            <person name="Chao H."/>
            <person name="Dinh H."/>
            <person name="Doddapaneni H."/>
            <person name="Dugan-Rocha S."/>
            <person name="Elkadiri S."/>
            <person name="Gnanaolivu R."/>
            <person name="Hernandez B."/>
            <person name="Skinner E."/>
            <person name="Javaid M."/>
            <person name="Lee S."/>
            <person name="Li M."/>
            <person name="Ming W."/>
            <person name="Munidasa M."/>
            <person name="Muniz J."/>
            <person name="Nguyen L."/>
            <person name="Hughes D."/>
            <person name="Osuji N."/>
            <person name="Pu L.-L."/>
            <person name="Puazo M."/>
            <person name="Qu C."/>
            <person name="Quiroz J."/>
            <person name="Raj R."/>
            <person name="Weissenberger G."/>
            <person name="Xin Y."/>
            <person name="Zou X."/>
            <person name="Han Y."/>
            <person name="Worley K."/>
            <person name="Muzny D."/>
            <person name="Gibbs R."/>
        </authorList>
    </citation>
    <scope>NUCLEOTIDE SEQUENCE</scope>
    <source>
        <strain evidence="4">Sampled in the wild</strain>
    </source>
</reference>
<reference evidence="4" key="1">
    <citation type="submission" date="2013-04" db="EMBL/GenBank/DDBJ databases">
        <authorList>
            <person name="Qu J."/>
            <person name="Murali S.C."/>
            <person name="Bandaranaike D."/>
            <person name="Bellair M."/>
            <person name="Blankenburg K."/>
            <person name="Chao H."/>
            <person name="Dinh H."/>
            <person name="Doddapaneni H."/>
            <person name="Downs B."/>
            <person name="Dugan-Rocha S."/>
            <person name="Elkadiri S."/>
            <person name="Gnanaolivu R.D."/>
            <person name="Hernandez B."/>
            <person name="Javaid M."/>
            <person name="Jayaseelan J.C."/>
            <person name="Lee S."/>
            <person name="Li M."/>
            <person name="Ming W."/>
            <person name="Munidasa M."/>
            <person name="Muniz J."/>
            <person name="Nguyen L."/>
            <person name="Ongeri F."/>
            <person name="Osuji N."/>
            <person name="Pu L.-L."/>
            <person name="Puazo M."/>
            <person name="Qu C."/>
            <person name="Quiroz J."/>
            <person name="Raj R."/>
            <person name="Weissenberger G."/>
            <person name="Xin Y."/>
            <person name="Zou X."/>
            <person name="Han Y."/>
            <person name="Richards S."/>
            <person name="Worley K."/>
            <person name="Muzny D."/>
            <person name="Gibbs R."/>
        </authorList>
    </citation>
    <scope>NUCLEOTIDE SEQUENCE</scope>
    <source>
        <strain evidence="4">Sampled in the wild</strain>
    </source>
</reference>
<dbReference type="PANTHER" id="PTHR46362">
    <property type="entry name" value="GEM-ASSOCIATED PROTEIN 5"/>
    <property type="match status" value="1"/>
</dbReference>